<feature type="compositionally biased region" description="Basic and acidic residues" evidence="5">
    <location>
        <begin position="354"/>
        <end position="365"/>
    </location>
</feature>
<keyword evidence="2" id="KW-0731">Sigma factor</keyword>
<feature type="region of interest" description="Disordered" evidence="5">
    <location>
        <begin position="492"/>
        <end position="523"/>
    </location>
</feature>
<comment type="caution">
    <text evidence="7">The sequence shown here is derived from an EMBL/GenBank/DDBJ whole genome shotgun (WGS) entry which is preliminary data.</text>
</comment>
<dbReference type="EMBL" id="JAINVZ010000028">
    <property type="protein sequence ID" value="MBY8888710.1"/>
    <property type="molecule type" value="Genomic_DNA"/>
</dbReference>
<feature type="compositionally biased region" description="Pro residues" evidence="5">
    <location>
        <begin position="499"/>
        <end position="517"/>
    </location>
</feature>
<keyword evidence="1" id="KW-0805">Transcription regulation</keyword>
<proteinExistence type="predicted"/>
<dbReference type="PANTHER" id="PTHR43133:SF8">
    <property type="entry name" value="RNA POLYMERASE SIGMA FACTOR HI_1459-RELATED"/>
    <property type="match status" value="1"/>
</dbReference>
<evidence type="ECO:0000256" key="4">
    <source>
        <dbReference type="ARBA" id="ARBA00023163"/>
    </source>
</evidence>
<sequence>MSRSEHSPSHHHITGAHRAVSRVPRRTTAGALPDHPPAQDEPYLDGLFTYCLSVLCEHDAAVAALGDTLAVAERTRGRLRDPRLRRAWLYALARWACLRRLPRRRPATRPDPSEPDPYGETASRHRAELAALAWPEAAGTTPEQREAIELAVRHQLTEAEIAAVLGTDPDRARSLVSRAACEIERTRTALAVAELGHCPSVARIAGDTRVLLGNALRSDLVRHVDECPVCRHTAERADAAGPWPGTATPAVLGIVEAPRQAAYAAMLRSQRAIRAGVRDPRGGAALVPHFDRRGFPLDDKERAARRALIRHRAVTTTVVAAVVAAPALTLWAAYRHAPQTGEGQEANPVSATESDGKDDFGRDRTGGSAAAPGRAAPSASPSRSASGTPSPSRASASPSARAGTPTQAGPGWITVAAQPQGDDTVITVTDEGGSPVRWTATTHASWLQLSETAGELGPGQSVTITVAVDHDSEPAGAWRGRVVFEPSGSAVVIEGQGATPPPTGTPTPTPTPTPTATPVPSAS</sequence>
<keyword evidence="4" id="KW-0804">Transcription</keyword>
<feature type="domain" description="BACON" evidence="6">
    <location>
        <begin position="416"/>
        <end position="489"/>
    </location>
</feature>
<name>A0ABS7QZR7_9ACTN</name>
<evidence type="ECO:0000256" key="2">
    <source>
        <dbReference type="ARBA" id="ARBA00023082"/>
    </source>
</evidence>
<gene>
    <name evidence="7" type="ORF">K7472_28265</name>
</gene>
<evidence type="ECO:0000256" key="3">
    <source>
        <dbReference type="ARBA" id="ARBA00023125"/>
    </source>
</evidence>
<accession>A0ABS7QZR7</accession>
<reference evidence="7 8" key="1">
    <citation type="submission" date="2021-08" db="EMBL/GenBank/DDBJ databases">
        <title>Streptomyces sp. PTM05 isolated from lichen.</title>
        <authorList>
            <person name="Somphong A."/>
            <person name="Phongsopitanun W."/>
            <person name="Tanasupawat S."/>
        </authorList>
    </citation>
    <scope>NUCLEOTIDE SEQUENCE [LARGE SCALE GENOMIC DNA]</scope>
    <source>
        <strain evidence="7 8">Ptm05</strain>
    </source>
</reference>
<evidence type="ECO:0000256" key="5">
    <source>
        <dbReference type="SAM" id="MobiDB-lite"/>
    </source>
</evidence>
<dbReference type="PANTHER" id="PTHR43133">
    <property type="entry name" value="RNA POLYMERASE ECF-TYPE SIGMA FACTO"/>
    <property type="match status" value="1"/>
</dbReference>
<feature type="compositionally biased region" description="Low complexity" evidence="5">
    <location>
        <begin position="366"/>
        <end position="406"/>
    </location>
</feature>
<evidence type="ECO:0000313" key="8">
    <source>
        <dbReference type="Proteomes" id="UP001198565"/>
    </source>
</evidence>
<dbReference type="Proteomes" id="UP001198565">
    <property type="component" value="Unassembled WGS sequence"/>
</dbReference>
<feature type="region of interest" description="Disordered" evidence="5">
    <location>
        <begin position="1"/>
        <end position="23"/>
    </location>
</feature>
<dbReference type="Gene3D" id="1.20.140.160">
    <property type="match status" value="1"/>
</dbReference>
<evidence type="ECO:0000259" key="6">
    <source>
        <dbReference type="Pfam" id="PF19190"/>
    </source>
</evidence>
<evidence type="ECO:0000256" key="1">
    <source>
        <dbReference type="ARBA" id="ARBA00023015"/>
    </source>
</evidence>
<dbReference type="InterPro" id="IPR039425">
    <property type="entry name" value="RNA_pol_sigma-70-like"/>
</dbReference>
<keyword evidence="3" id="KW-0238">DNA-binding</keyword>
<dbReference type="Pfam" id="PF19190">
    <property type="entry name" value="BACON_2"/>
    <property type="match status" value="1"/>
</dbReference>
<feature type="compositionally biased region" description="Basic residues" evidence="5">
    <location>
        <begin position="9"/>
        <end position="23"/>
    </location>
</feature>
<feature type="region of interest" description="Disordered" evidence="5">
    <location>
        <begin position="339"/>
        <end position="411"/>
    </location>
</feature>
<dbReference type="RefSeq" id="WP_222981423.1">
    <property type="nucleotide sequence ID" value="NZ_JAINVZ010000028.1"/>
</dbReference>
<dbReference type="InterPro" id="IPR024361">
    <property type="entry name" value="BACON"/>
</dbReference>
<evidence type="ECO:0000313" key="7">
    <source>
        <dbReference type="EMBL" id="MBY8888710.1"/>
    </source>
</evidence>
<organism evidence="7 8">
    <name type="scientific">Streptantibioticus parmotrematis</name>
    <dbReference type="NCBI Taxonomy" id="2873249"/>
    <lineage>
        <taxon>Bacteria</taxon>
        <taxon>Bacillati</taxon>
        <taxon>Actinomycetota</taxon>
        <taxon>Actinomycetes</taxon>
        <taxon>Kitasatosporales</taxon>
        <taxon>Streptomycetaceae</taxon>
        <taxon>Streptantibioticus</taxon>
    </lineage>
</organism>
<protein>
    <submittedName>
        <fullName evidence="7">Sigma-70 family RNA polymerase sigma factor</fullName>
    </submittedName>
</protein>
<dbReference type="SUPFAM" id="SSF88659">
    <property type="entry name" value="Sigma3 and sigma4 domains of RNA polymerase sigma factors"/>
    <property type="match status" value="1"/>
</dbReference>
<dbReference type="InterPro" id="IPR013324">
    <property type="entry name" value="RNA_pol_sigma_r3/r4-like"/>
</dbReference>
<keyword evidence="8" id="KW-1185">Reference proteome</keyword>